<dbReference type="Gene3D" id="3.30.470.20">
    <property type="entry name" value="ATP-grasp fold, B domain"/>
    <property type="match status" value="1"/>
</dbReference>
<comment type="caution">
    <text evidence="1">The sequence shown here is derived from an EMBL/GenBank/DDBJ whole genome shotgun (WGS) entry which is preliminary data.</text>
</comment>
<reference evidence="2" key="1">
    <citation type="journal article" date="2019" name="Int. J. Syst. Evol. Microbiol.">
        <title>The Global Catalogue of Microorganisms (GCM) 10K type strain sequencing project: providing services to taxonomists for standard genome sequencing and annotation.</title>
        <authorList>
            <consortium name="The Broad Institute Genomics Platform"/>
            <consortium name="The Broad Institute Genome Sequencing Center for Infectious Disease"/>
            <person name="Wu L."/>
            <person name="Ma J."/>
        </authorList>
    </citation>
    <scope>NUCLEOTIDE SEQUENCE [LARGE SCALE GENOMIC DNA]</scope>
    <source>
        <strain evidence="2">KCTC 3913</strain>
    </source>
</reference>
<dbReference type="EMBL" id="JBHUMF010000023">
    <property type="protein sequence ID" value="MFD2681066.1"/>
    <property type="molecule type" value="Genomic_DNA"/>
</dbReference>
<gene>
    <name evidence="1" type="ORF">ACFSUL_09945</name>
</gene>
<dbReference type="InterPro" id="IPR026838">
    <property type="entry name" value="YheC/D"/>
</dbReference>
<dbReference type="SUPFAM" id="SSF56059">
    <property type="entry name" value="Glutathione synthetase ATP-binding domain-like"/>
    <property type="match status" value="1"/>
</dbReference>
<evidence type="ECO:0000313" key="1">
    <source>
        <dbReference type="EMBL" id="MFD2681066.1"/>
    </source>
</evidence>
<keyword evidence="2" id="KW-1185">Reference proteome</keyword>
<evidence type="ECO:0000313" key="2">
    <source>
        <dbReference type="Proteomes" id="UP001597506"/>
    </source>
</evidence>
<sequence length="363" mass="41951">MNATLGIMSLTPETISSYYQGIGEKSIEYNIDLYLFSPHDISPTNEIVEGYYFDKEKVEWCKEAFEIPEFIYDRTFYTKDFTSKQAKAIVQWLKNKPEVAFLGYGLPDKWRQYQTLKGSPLSSYIVATELVESGEQLLEVLVKEKDLIMKPIDGAHGFAVYHLSITTDGIVVRTTKKSNVIHRPFKYKSAFIQWVDQLIKNHTFIVQKRLTNLTNNGRPFDLRVLLQKDQNGNWHTVERGIRLGAKDGILTNISAGSTVITVNKWKKELSHFQWDYIETELDEILELMPSLLEKEFAPLFEIGVDFIISEDNSLWILDMNSKPGRKLVQSLSPHKLDALYHAPLKYCEHLFTTRYSTIDRGDF</sequence>
<organism evidence="1 2">
    <name type="scientific">Bacillus seohaeanensis</name>
    <dbReference type="NCBI Taxonomy" id="284580"/>
    <lineage>
        <taxon>Bacteria</taxon>
        <taxon>Bacillati</taxon>
        <taxon>Bacillota</taxon>
        <taxon>Bacilli</taxon>
        <taxon>Bacillales</taxon>
        <taxon>Bacillaceae</taxon>
        <taxon>Bacillus</taxon>
    </lineage>
</organism>
<proteinExistence type="predicted"/>
<accession>A0ABW5RRY1</accession>
<dbReference type="Pfam" id="PF14398">
    <property type="entry name" value="ATPgrasp_YheCD"/>
    <property type="match status" value="1"/>
</dbReference>
<dbReference type="RefSeq" id="WP_377934951.1">
    <property type="nucleotide sequence ID" value="NZ_JBHUMF010000023.1"/>
</dbReference>
<protein>
    <submittedName>
        <fullName evidence="1">YheC/YheD family protein</fullName>
    </submittedName>
</protein>
<name>A0ABW5RRY1_9BACI</name>
<dbReference type="Proteomes" id="UP001597506">
    <property type="component" value="Unassembled WGS sequence"/>
</dbReference>